<evidence type="ECO:0000313" key="1">
    <source>
        <dbReference type="EMBL" id="KZN57932.1"/>
    </source>
</evidence>
<gene>
    <name evidence="1" type="ORF">N473_26620</name>
</gene>
<evidence type="ECO:0000313" key="2">
    <source>
        <dbReference type="Proteomes" id="UP000076486"/>
    </source>
</evidence>
<comment type="caution">
    <text evidence="1">The sequence shown here is derived from an EMBL/GenBank/DDBJ whole genome shotgun (WGS) entry which is preliminary data.</text>
</comment>
<proteinExistence type="predicted"/>
<dbReference type="RefSeq" id="WP_063370270.1">
    <property type="nucleotide sequence ID" value="NZ_AUYC01000088.1"/>
</dbReference>
<name>A0A167HBA3_9GAMM</name>
<dbReference type="AlphaFoldDB" id="A0A167HBA3"/>
<dbReference type="PATRIC" id="fig|1365248.3.peg.5255"/>
<sequence length="99" mass="11425">MNLLSNALKKSYSVEEKLFLATAEKGIYEGQDVDIEVAERVRERGDAYSNFSREEIKTVRLLRSQCSPETRTPIIIGNETFHLSELYMKDEISITFIFT</sequence>
<organism evidence="1 2">
    <name type="scientific">Pseudoalteromonas luteoviolacea CPMOR-1</name>
    <dbReference type="NCBI Taxonomy" id="1365248"/>
    <lineage>
        <taxon>Bacteria</taxon>
        <taxon>Pseudomonadati</taxon>
        <taxon>Pseudomonadota</taxon>
        <taxon>Gammaproteobacteria</taxon>
        <taxon>Alteromonadales</taxon>
        <taxon>Pseudoalteromonadaceae</taxon>
        <taxon>Pseudoalteromonas</taxon>
    </lineage>
</organism>
<reference evidence="1 2" key="1">
    <citation type="submission" date="2013-07" db="EMBL/GenBank/DDBJ databases">
        <title>Comparative Genomic and Metabolomic Analysis of Twelve Strains of Pseudoalteromonas luteoviolacea.</title>
        <authorList>
            <person name="Vynne N.G."/>
            <person name="Mansson M."/>
            <person name="Gram L."/>
        </authorList>
    </citation>
    <scope>NUCLEOTIDE SEQUENCE [LARGE SCALE GENOMIC DNA]</scope>
    <source>
        <strain evidence="1 2">CPMOR-1</strain>
    </source>
</reference>
<dbReference type="Proteomes" id="UP000076486">
    <property type="component" value="Unassembled WGS sequence"/>
</dbReference>
<accession>A0A167HBA3</accession>
<dbReference type="EMBL" id="AUYC01000088">
    <property type="protein sequence ID" value="KZN57932.1"/>
    <property type="molecule type" value="Genomic_DNA"/>
</dbReference>
<protein>
    <submittedName>
        <fullName evidence="1">Uncharacterized protein</fullName>
    </submittedName>
</protein>